<evidence type="ECO:0000313" key="2">
    <source>
        <dbReference type="Proteomes" id="UP000664032"/>
    </source>
</evidence>
<reference evidence="1" key="1">
    <citation type="submission" date="2021-10" db="EMBL/GenBank/DDBJ databases">
        <title>Psilocybe cubensis genome.</title>
        <authorList>
            <person name="Mckernan K.J."/>
            <person name="Crawford S."/>
            <person name="Trippe A."/>
            <person name="Kane L.T."/>
            <person name="Mclaughlin S."/>
        </authorList>
    </citation>
    <scope>NUCLEOTIDE SEQUENCE</scope>
    <source>
        <strain evidence="1">MGC-MH-2018</strain>
    </source>
</reference>
<accession>A0ACB8GW78</accession>
<evidence type="ECO:0000313" key="1">
    <source>
        <dbReference type="EMBL" id="KAH9480003.1"/>
    </source>
</evidence>
<keyword evidence="2" id="KW-1185">Reference proteome</keyword>
<protein>
    <submittedName>
        <fullName evidence="1">Uncharacterized protein</fullName>
    </submittedName>
</protein>
<name>A0ACB8GW78_PSICU</name>
<comment type="caution">
    <text evidence="1">The sequence shown here is derived from an EMBL/GenBank/DDBJ whole genome shotgun (WGS) entry which is preliminary data.</text>
</comment>
<dbReference type="Proteomes" id="UP000664032">
    <property type="component" value="Unassembled WGS sequence"/>
</dbReference>
<dbReference type="EMBL" id="JAFIQS020000006">
    <property type="protein sequence ID" value="KAH9480003.1"/>
    <property type="molecule type" value="Genomic_DNA"/>
</dbReference>
<gene>
    <name evidence="1" type="ORF">JR316_0006600</name>
</gene>
<proteinExistence type="predicted"/>
<sequence>MARVARAKLAVPAGPIQNVASGTFLDLFTGTSMPGIQVQGWARSASESQDWFLRRVSRSDVEIREILARDTHNAANFQGFRQDLLYLVLPKSVRDAIYVKSGLKNMKDRGQLFDSDDYAFFLKVEVAKWGVNTLLADDFGILWGVMFGQKGNHGLAYNFYLNENLDNIMFFDPYTGDEKVDMEYKAYLAVY</sequence>
<organism evidence="1 2">
    <name type="scientific">Psilocybe cubensis</name>
    <name type="common">Psychedelic mushroom</name>
    <name type="synonym">Stropharia cubensis</name>
    <dbReference type="NCBI Taxonomy" id="181762"/>
    <lineage>
        <taxon>Eukaryota</taxon>
        <taxon>Fungi</taxon>
        <taxon>Dikarya</taxon>
        <taxon>Basidiomycota</taxon>
        <taxon>Agaricomycotina</taxon>
        <taxon>Agaricomycetes</taxon>
        <taxon>Agaricomycetidae</taxon>
        <taxon>Agaricales</taxon>
        <taxon>Agaricineae</taxon>
        <taxon>Strophariaceae</taxon>
        <taxon>Psilocybe</taxon>
    </lineage>
</organism>